<dbReference type="PANTHER" id="PTHR43037:SF1">
    <property type="entry name" value="BLL1128 PROTEIN"/>
    <property type="match status" value="1"/>
</dbReference>
<accession>A0A4Q2RHA2</accession>
<dbReference type="GO" id="GO:0016787">
    <property type="term" value="F:hydrolase activity"/>
    <property type="evidence" value="ECO:0007669"/>
    <property type="project" value="UniProtKB-KW"/>
</dbReference>
<dbReference type="EMBL" id="QYBC01000005">
    <property type="protein sequence ID" value="RYB06028.1"/>
    <property type="molecule type" value="Genomic_DNA"/>
</dbReference>
<organism evidence="3 4">
    <name type="scientific">Lichenibacterium ramalinae</name>
    <dbReference type="NCBI Taxonomy" id="2316527"/>
    <lineage>
        <taxon>Bacteria</taxon>
        <taxon>Pseudomonadati</taxon>
        <taxon>Pseudomonadota</taxon>
        <taxon>Alphaproteobacteria</taxon>
        <taxon>Hyphomicrobiales</taxon>
        <taxon>Lichenihabitantaceae</taxon>
        <taxon>Lichenibacterium</taxon>
    </lineage>
</organism>
<dbReference type="Gene3D" id="3.40.50.1820">
    <property type="entry name" value="alpha/beta hydrolase"/>
    <property type="match status" value="1"/>
</dbReference>
<dbReference type="InterPro" id="IPR050955">
    <property type="entry name" value="Plant_Biomass_Hydrol_Est"/>
</dbReference>
<dbReference type="NCBIfam" id="TIGR01840">
    <property type="entry name" value="esterase_phb"/>
    <property type="match status" value="1"/>
</dbReference>
<keyword evidence="1" id="KW-0732">Signal</keyword>
<dbReference type="RefSeq" id="WP_129218537.1">
    <property type="nucleotide sequence ID" value="NZ_QYBC01000005.1"/>
</dbReference>
<gene>
    <name evidence="3" type="ORF">D3272_07480</name>
</gene>
<dbReference type="OrthoDB" id="9767239at2"/>
<dbReference type="SUPFAM" id="SSF53474">
    <property type="entry name" value="alpha/beta-Hydrolases"/>
    <property type="match status" value="1"/>
</dbReference>
<dbReference type="InterPro" id="IPR010126">
    <property type="entry name" value="Esterase_phb"/>
</dbReference>
<keyword evidence="2" id="KW-0378">Hydrolase</keyword>
<name>A0A4Q2RHA2_9HYPH</name>
<keyword evidence="4" id="KW-1185">Reference proteome</keyword>
<evidence type="ECO:0000313" key="3">
    <source>
        <dbReference type="EMBL" id="RYB06028.1"/>
    </source>
</evidence>
<dbReference type="InterPro" id="IPR029058">
    <property type="entry name" value="AB_hydrolase_fold"/>
</dbReference>
<evidence type="ECO:0000256" key="2">
    <source>
        <dbReference type="ARBA" id="ARBA00022801"/>
    </source>
</evidence>
<dbReference type="GO" id="GO:0005576">
    <property type="term" value="C:extracellular region"/>
    <property type="evidence" value="ECO:0007669"/>
    <property type="project" value="InterPro"/>
</dbReference>
<dbReference type="Pfam" id="PF10503">
    <property type="entry name" value="Esterase_PHB"/>
    <property type="match status" value="1"/>
</dbReference>
<proteinExistence type="predicted"/>
<evidence type="ECO:0000313" key="4">
    <source>
        <dbReference type="Proteomes" id="UP000289411"/>
    </source>
</evidence>
<reference evidence="3 4" key="1">
    <citation type="submission" date="2018-09" db="EMBL/GenBank/DDBJ databases">
        <authorList>
            <person name="Grouzdev D.S."/>
            <person name="Krutkina M.S."/>
        </authorList>
    </citation>
    <scope>NUCLEOTIDE SEQUENCE [LARGE SCALE GENOMIC DNA]</scope>
    <source>
        <strain evidence="3 4">RmlP001</strain>
    </source>
</reference>
<sequence length="374" mass="38185">MFARSTFAKPAFAKPAFAKPAFAKPAFDLGGFASLPKLAGLAALKMPRGLPDLRDGAGLPPAMRDMLARLGDLAPAAPLCGSAPAAAVAVAVPPGARFEELTHAGPAGTLGYRLYVPARAADGPMPLVVMLHGCTQSPEDFAAGTQMNAVAEAEGILVAYPRQTRAGNAQKCWNWFDPKDQGRDRGEPALIAGMVRDILRDHAADRSRVYVAGLSAGGAAAAILGQAYPDVFAAAGVHSGLAAGAATDMPGAFTAMRGGGRAAPGRAVPTIVFHGSGDHTVAPANAVAVAAQARGGADLAEAVSRGRAEGGLAFTRTVETDPKGLPLVERWLVDGAGHAWSGGSAAGSYTEPRGPDASREMLRFFLRHRLVAGA</sequence>
<dbReference type="AlphaFoldDB" id="A0A4Q2RHA2"/>
<dbReference type="PANTHER" id="PTHR43037">
    <property type="entry name" value="UNNAMED PRODUCT-RELATED"/>
    <property type="match status" value="1"/>
</dbReference>
<reference evidence="3 4" key="2">
    <citation type="submission" date="2019-02" db="EMBL/GenBank/DDBJ databases">
        <title>'Lichenibacterium ramalinii' gen. nov. sp. nov., 'Lichenibacterium minor' gen. nov. sp. nov.</title>
        <authorList>
            <person name="Pankratov T."/>
        </authorList>
    </citation>
    <scope>NUCLEOTIDE SEQUENCE [LARGE SCALE GENOMIC DNA]</scope>
    <source>
        <strain evidence="3 4">RmlP001</strain>
    </source>
</reference>
<protein>
    <submittedName>
        <fullName evidence="3">Esterase</fullName>
    </submittedName>
</protein>
<evidence type="ECO:0000256" key="1">
    <source>
        <dbReference type="ARBA" id="ARBA00022729"/>
    </source>
</evidence>
<dbReference type="Proteomes" id="UP000289411">
    <property type="component" value="Unassembled WGS sequence"/>
</dbReference>
<comment type="caution">
    <text evidence="3">The sequence shown here is derived from an EMBL/GenBank/DDBJ whole genome shotgun (WGS) entry which is preliminary data.</text>
</comment>